<dbReference type="PROSITE" id="PS50240">
    <property type="entry name" value="TRYPSIN_DOM"/>
    <property type="match status" value="1"/>
</dbReference>
<dbReference type="InterPro" id="IPR001254">
    <property type="entry name" value="Trypsin_dom"/>
</dbReference>
<dbReference type="InterPro" id="IPR043504">
    <property type="entry name" value="Peptidase_S1_PA_chymotrypsin"/>
</dbReference>
<feature type="signal peptide" evidence="12">
    <location>
        <begin position="1"/>
        <end position="18"/>
    </location>
</feature>
<evidence type="ECO:0000259" key="13">
    <source>
        <dbReference type="PROSITE" id="PS50240"/>
    </source>
</evidence>
<feature type="domain" description="Peptidase S1" evidence="13">
    <location>
        <begin position="23"/>
        <end position="251"/>
    </location>
</feature>
<name>A0A9D3T1F9_MEGAT</name>
<dbReference type="EC" id="3.4.21.4" evidence="10"/>
<dbReference type="PRINTS" id="PR00722">
    <property type="entry name" value="CHYMOTRYPSIN"/>
</dbReference>
<keyword evidence="15" id="KW-1185">Reference proteome</keyword>
<dbReference type="GO" id="GO:0006508">
    <property type="term" value="P:proteolysis"/>
    <property type="evidence" value="ECO:0007669"/>
    <property type="project" value="UniProtKB-KW"/>
</dbReference>
<evidence type="ECO:0000256" key="8">
    <source>
        <dbReference type="ARBA" id="ARBA00023157"/>
    </source>
</evidence>
<evidence type="ECO:0000256" key="1">
    <source>
        <dbReference type="ARBA" id="ARBA00004239"/>
    </source>
</evidence>
<dbReference type="PROSITE" id="PS00135">
    <property type="entry name" value="TRYPSIN_SER"/>
    <property type="match status" value="1"/>
</dbReference>
<evidence type="ECO:0000256" key="10">
    <source>
        <dbReference type="ARBA" id="ARBA00038868"/>
    </source>
</evidence>
<sequence>MLAKVVLLLLWCLCLGSCGSVHIIEGNEAKPHSRPYMATIQHRGEHFCGGFLVAEQWVMTAAHCKKLVDTVVLGAHSLSKKEPTKQVIAIKAFHKHPNASQAGHHDIALIKLKQPARLTSAVQTIAFQRSRKDVPAGSEVTTAGWGLTGNNSRPDALREVSITVLSHQQCASRDDYKDILTKDMMCASSCIGRHTRILCRDACTGDSGGPLLYKGMAVGIVMGGGDCGKYEHPGVYTVISHYVDWIDSIMANE</sequence>
<keyword evidence="4 12" id="KW-0732">Signal</keyword>
<dbReference type="PANTHER" id="PTHR24271:SF54">
    <property type="entry name" value="COMPLEMENT FACTOR D"/>
    <property type="match status" value="1"/>
</dbReference>
<dbReference type="AlphaFoldDB" id="A0A9D3T1F9"/>
<evidence type="ECO:0000256" key="6">
    <source>
        <dbReference type="ARBA" id="ARBA00022825"/>
    </source>
</evidence>
<dbReference type="GO" id="GO:0004252">
    <property type="term" value="F:serine-type endopeptidase activity"/>
    <property type="evidence" value="ECO:0007669"/>
    <property type="project" value="UniProtKB-EC"/>
</dbReference>
<keyword evidence="5 11" id="KW-0378">Hydrolase</keyword>
<comment type="caution">
    <text evidence="14">The sequence shown here is derived from an EMBL/GenBank/DDBJ whole genome shotgun (WGS) entry which is preliminary data.</text>
</comment>
<comment type="catalytic activity">
    <reaction evidence="9">
        <text>Preferential cleavage: Arg-|-Xaa, Lys-|-Xaa.</text>
        <dbReference type="EC" id="3.4.21.4"/>
    </reaction>
</comment>
<evidence type="ECO:0000256" key="9">
    <source>
        <dbReference type="ARBA" id="ARBA00036320"/>
    </source>
</evidence>
<evidence type="ECO:0000256" key="2">
    <source>
        <dbReference type="ARBA" id="ARBA00022525"/>
    </source>
</evidence>
<dbReference type="InterPro" id="IPR009003">
    <property type="entry name" value="Peptidase_S1_PA"/>
</dbReference>
<dbReference type="CDD" id="cd00190">
    <property type="entry name" value="Tryp_SPc"/>
    <property type="match status" value="1"/>
</dbReference>
<dbReference type="Pfam" id="PF00089">
    <property type="entry name" value="Trypsin"/>
    <property type="match status" value="1"/>
</dbReference>
<dbReference type="OrthoDB" id="60866at2759"/>
<reference evidence="14" key="1">
    <citation type="submission" date="2021-01" db="EMBL/GenBank/DDBJ databases">
        <authorList>
            <person name="Zahm M."/>
            <person name="Roques C."/>
            <person name="Cabau C."/>
            <person name="Klopp C."/>
            <person name="Donnadieu C."/>
            <person name="Jouanno E."/>
            <person name="Lampietro C."/>
            <person name="Louis A."/>
            <person name="Herpin A."/>
            <person name="Echchiki A."/>
            <person name="Berthelot C."/>
            <person name="Parey E."/>
            <person name="Roest-Crollius H."/>
            <person name="Braasch I."/>
            <person name="Postlethwait J."/>
            <person name="Bobe J."/>
            <person name="Montfort J."/>
            <person name="Bouchez O."/>
            <person name="Begum T."/>
            <person name="Mejri S."/>
            <person name="Adams A."/>
            <person name="Chen W.-J."/>
            <person name="Guiguen Y."/>
        </authorList>
    </citation>
    <scope>NUCLEOTIDE SEQUENCE</scope>
    <source>
        <strain evidence="14">YG-15Mar2019-1</strain>
        <tissue evidence="14">Brain</tissue>
    </source>
</reference>
<keyword evidence="8" id="KW-1015">Disulfide bond</keyword>
<feature type="chain" id="PRO_5038460381" description="trypsin" evidence="12">
    <location>
        <begin position="19"/>
        <end position="253"/>
    </location>
</feature>
<evidence type="ECO:0000256" key="7">
    <source>
        <dbReference type="ARBA" id="ARBA00023145"/>
    </source>
</evidence>
<dbReference type="Proteomes" id="UP001046870">
    <property type="component" value="Chromosome 22"/>
</dbReference>
<evidence type="ECO:0000256" key="5">
    <source>
        <dbReference type="ARBA" id="ARBA00022801"/>
    </source>
</evidence>
<evidence type="ECO:0000313" key="14">
    <source>
        <dbReference type="EMBL" id="KAG7456714.1"/>
    </source>
</evidence>
<keyword evidence="2" id="KW-0964">Secreted</keyword>
<comment type="subcellular location">
    <subcellularLocation>
        <location evidence="1">Secreted</location>
        <location evidence="1">Extracellular space</location>
    </subcellularLocation>
</comment>
<dbReference type="FunFam" id="2.40.10.10:FF:000005">
    <property type="entry name" value="Serine protease 37"/>
    <property type="match status" value="1"/>
</dbReference>
<organism evidence="14 15">
    <name type="scientific">Megalops atlanticus</name>
    <name type="common">Tarpon</name>
    <name type="synonym">Clupea gigantea</name>
    <dbReference type="NCBI Taxonomy" id="7932"/>
    <lineage>
        <taxon>Eukaryota</taxon>
        <taxon>Metazoa</taxon>
        <taxon>Chordata</taxon>
        <taxon>Craniata</taxon>
        <taxon>Vertebrata</taxon>
        <taxon>Euteleostomi</taxon>
        <taxon>Actinopterygii</taxon>
        <taxon>Neopterygii</taxon>
        <taxon>Teleostei</taxon>
        <taxon>Elopiformes</taxon>
        <taxon>Megalopidae</taxon>
        <taxon>Megalops</taxon>
    </lineage>
</organism>
<evidence type="ECO:0000313" key="15">
    <source>
        <dbReference type="Proteomes" id="UP001046870"/>
    </source>
</evidence>
<evidence type="ECO:0000256" key="12">
    <source>
        <dbReference type="SAM" id="SignalP"/>
    </source>
</evidence>
<dbReference type="InterPro" id="IPR018114">
    <property type="entry name" value="TRYPSIN_HIS"/>
</dbReference>
<dbReference type="InterPro" id="IPR001314">
    <property type="entry name" value="Peptidase_S1A"/>
</dbReference>
<dbReference type="GO" id="GO:0005576">
    <property type="term" value="C:extracellular region"/>
    <property type="evidence" value="ECO:0007669"/>
    <property type="project" value="UniProtKB-SubCell"/>
</dbReference>
<dbReference type="EMBL" id="JAFDVH010000022">
    <property type="protein sequence ID" value="KAG7456714.1"/>
    <property type="molecule type" value="Genomic_DNA"/>
</dbReference>
<evidence type="ECO:0000256" key="4">
    <source>
        <dbReference type="ARBA" id="ARBA00022729"/>
    </source>
</evidence>
<gene>
    <name evidence="14" type="ORF">MATL_G00238770</name>
</gene>
<accession>A0A9D3T1F9</accession>
<keyword evidence="7" id="KW-0865">Zymogen</keyword>
<dbReference type="InterPro" id="IPR033116">
    <property type="entry name" value="TRYPSIN_SER"/>
</dbReference>
<dbReference type="SUPFAM" id="SSF50494">
    <property type="entry name" value="Trypsin-like serine proteases"/>
    <property type="match status" value="1"/>
</dbReference>
<evidence type="ECO:0000256" key="3">
    <source>
        <dbReference type="ARBA" id="ARBA00022670"/>
    </source>
</evidence>
<keyword evidence="6 11" id="KW-0720">Serine protease</keyword>
<dbReference type="Gene3D" id="2.40.10.10">
    <property type="entry name" value="Trypsin-like serine proteases"/>
    <property type="match status" value="2"/>
</dbReference>
<protein>
    <recommendedName>
        <fullName evidence="10">trypsin</fullName>
        <ecNumber evidence="10">3.4.21.4</ecNumber>
    </recommendedName>
</protein>
<dbReference type="PROSITE" id="PS00134">
    <property type="entry name" value="TRYPSIN_HIS"/>
    <property type="match status" value="1"/>
</dbReference>
<proteinExistence type="predicted"/>
<evidence type="ECO:0000256" key="11">
    <source>
        <dbReference type="RuleBase" id="RU363034"/>
    </source>
</evidence>
<dbReference type="SMART" id="SM00020">
    <property type="entry name" value="Tryp_SPc"/>
    <property type="match status" value="1"/>
</dbReference>
<dbReference type="PANTHER" id="PTHR24271">
    <property type="entry name" value="KALLIKREIN-RELATED"/>
    <property type="match status" value="1"/>
</dbReference>
<keyword evidence="3 11" id="KW-0645">Protease</keyword>